<dbReference type="EMBL" id="CM055733">
    <property type="protein sequence ID" value="KAJ8010384.1"/>
    <property type="molecule type" value="Genomic_DNA"/>
</dbReference>
<sequence length="421" mass="46563">MGRQSVSAVVFIALNHNITLVGKIWLIKMMLLRVLVLLFAGYPLYQDEQERFVCNTIQPGCANVCYDIFAPVSLFRFCLVQLVLLCLPFFIFVIYVVHKVASHLTIDTTHTSVRAGPLYRESFAKKALTKTSLQTALGSTQHFIGAYIIHLLFRILIEAGFAAVHHYLFGFYIPRRFLCQQSPCTTQVDCYISRPTEKTVMLNVMFGTGALSSLLNVADLICAIRLLARKKTRKIMLEDKVYEEEQYCLSPSGGRTGIEAHLPLLSQDLMVEPESFRKRGASKSSVTGQVGVIYPGDTERSLTPRCDSSFSPGPPDSNTDAKNLFPAALEESQDAEGSEVALCPPEPLGTPRSIRVSKRNRLKPPPPPRRDLGIRAAAAAGAPTGTSVCTRKVGQYTLVKMTATDQQSNPGESQDKRSEWV</sequence>
<comment type="caution">
    <text evidence="1">The sequence shown here is derived from an EMBL/GenBank/DDBJ whole genome shotgun (WGS) entry which is preliminary data.</text>
</comment>
<proteinExistence type="predicted"/>
<evidence type="ECO:0000313" key="2">
    <source>
        <dbReference type="Proteomes" id="UP001157502"/>
    </source>
</evidence>
<protein>
    <submittedName>
        <fullName evidence="1">Uncharacterized protein</fullName>
    </submittedName>
</protein>
<organism evidence="1 2">
    <name type="scientific">Dallia pectoralis</name>
    <name type="common">Alaska blackfish</name>
    <dbReference type="NCBI Taxonomy" id="75939"/>
    <lineage>
        <taxon>Eukaryota</taxon>
        <taxon>Metazoa</taxon>
        <taxon>Chordata</taxon>
        <taxon>Craniata</taxon>
        <taxon>Vertebrata</taxon>
        <taxon>Euteleostomi</taxon>
        <taxon>Actinopterygii</taxon>
        <taxon>Neopterygii</taxon>
        <taxon>Teleostei</taxon>
        <taxon>Protacanthopterygii</taxon>
        <taxon>Esociformes</taxon>
        <taxon>Umbridae</taxon>
        <taxon>Dallia</taxon>
    </lineage>
</organism>
<reference evidence="1" key="1">
    <citation type="submission" date="2021-05" db="EMBL/GenBank/DDBJ databases">
        <authorList>
            <person name="Pan Q."/>
            <person name="Jouanno E."/>
            <person name="Zahm M."/>
            <person name="Klopp C."/>
            <person name="Cabau C."/>
            <person name="Louis A."/>
            <person name="Berthelot C."/>
            <person name="Parey E."/>
            <person name="Roest Crollius H."/>
            <person name="Montfort J."/>
            <person name="Robinson-Rechavi M."/>
            <person name="Bouchez O."/>
            <person name="Lampietro C."/>
            <person name="Lopez Roques C."/>
            <person name="Donnadieu C."/>
            <person name="Postlethwait J."/>
            <person name="Bobe J."/>
            <person name="Dillon D."/>
            <person name="Chandos A."/>
            <person name="von Hippel F."/>
            <person name="Guiguen Y."/>
        </authorList>
    </citation>
    <scope>NUCLEOTIDE SEQUENCE</scope>
    <source>
        <strain evidence="1">YG-Jan2019</strain>
    </source>
</reference>
<name>A0ACC2H3A2_DALPE</name>
<keyword evidence="2" id="KW-1185">Reference proteome</keyword>
<accession>A0ACC2H3A2</accession>
<evidence type="ECO:0000313" key="1">
    <source>
        <dbReference type="EMBL" id="KAJ8010384.1"/>
    </source>
</evidence>
<gene>
    <name evidence="1" type="ORF">DPEC_G00074510</name>
</gene>
<dbReference type="Proteomes" id="UP001157502">
    <property type="component" value="Chromosome 6"/>
</dbReference>